<dbReference type="EMBL" id="CM039429">
    <property type="protein sequence ID" value="KAI4347855.1"/>
    <property type="molecule type" value="Genomic_DNA"/>
</dbReference>
<organism evidence="1 2">
    <name type="scientific">Bauhinia variegata</name>
    <name type="common">Purple orchid tree</name>
    <name type="synonym">Phanera variegata</name>
    <dbReference type="NCBI Taxonomy" id="167791"/>
    <lineage>
        <taxon>Eukaryota</taxon>
        <taxon>Viridiplantae</taxon>
        <taxon>Streptophyta</taxon>
        <taxon>Embryophyta</taxon>
        <taxon>Tracheophyta</taxon>
        <taxon>Spermatophyta</taxon>
        <taxon>Magnoliopsida</taxon>
        <taxon>eudicotyledons</taxon>
        <taxon>Gunneridae</taxon>
        <taxon>Pentapetalae</taxon>
        <taxon>rosids</taxon>
        <taxon>fabids</taxon>
        <taxon>Fabales</taxon>
        <taxon>Fabaceae</taxon>
        <taxon>Cercidoideae</taxon>
        <taxon>Cercideae</taxon>
        <taxon>Bauhiniinae</taxon>
        <taxon>Bauhinia</taxon>
    </lineage>
</organism>
<proteinExistence type="predicted"/>
<protein>
    <submittedName>
        <fullName evidence="1">Uncharacterized protein</fullName>
    </submittedName>
</protein>
<comment type="caution">
    <text evidence="1">The sequence shown here is derived from an EMBL/GenBank/DDBJ whole genome shotgun (WGS) entry which is preliminary data.</text>
</comment>
<name>A0ACB9PMY8_BAUVA</name>
<evidence type="ECO:0000313" key="2">
    <source>
        <dbReference type="Proteomes" id="UP000828941"/>
    </source>
</evidence>
<reference evidence="1 2" key="1">
    <citation type="journal article" date="2022" name="DNA Res.">
        <title>Chromosomal-level genome assembly of the orchid tree Bauhinia variegata (Leguminosae; Cercidoideae) supports the allotetraploid origin hypothesis of Bauhinia.</title>
        <authorList>
            <person name="Zhong Y."/>
            <person name="Chen Y."/>
            <person name="Zheng D."/>
            <person name="Pang J."/>
            <person name="Liu Y."/>
            <person name="Luo S."/>
            <person name="Meng S."/>
            <person name="Qian L."/>
            <person name="Wei D."/>
            <person name="Dai S."/>
            <person name="Zhou R."/>
        </authorList>
    </citation>
    <scope>NUCLEOTIDE SEQUENCE [LARGE SCALE GENOMIC DNA]</scope>
    <source>
        <strain evidence="1">BV-YZ2020</strain>
    </source>
</reference>
<gene>
    <name evidence="1" type="ORF">L6164_008632</name>
</gene>
<evidence type="ECO:0000313" key="1">
    <source>
        <dbReference type="EMBL" id="KAI4347855.1"/>
    </source>
</evidence>
<sequence>MGDPHNPLNNLPPPNRHLEDPPPQPRTMRDFVMPPVSGCGTGIRKPTINANNFEIKASLIQLVQQNQFRGERNENPYTHISAFTYFCSTIKINGASEEAIKLMVFPFSLADMALSWYQALKPDSTTDWNTLVQKFINKYHPPTLRNKLRGQIVSFQQAPSESLTSAFERFQELLRKCPGHGLEEWRQVEIFY</sequence>
<keyword evidence="2" id="KW-1185">Reference proteome</keyword>
<accession>A0ACB9PMY8</accession>
<dbReference type="Proteomes" id="UP000828941">
    <property type="component" value="Chromosome 4"/>
</dbReference>